<dbReference type="GO" id="GO:0016491">
    <property type="term" value="F:oxidoreductase activity"/>
    <property type="evidence" value="ECO:0007669"/>
    <property type="project" value="UniProtKB-KW"/>
</dbReference>
<dbReference type="InterPro" id="IPR011251">
    <property type="entry name" value="Luciferase-like_dom"/>
</dbReference>
<accession>A0ABV7L337</accession>
<evidence type="ECO:0000256" key="2">
    <source>
        <dbReference type="ARBA" id="ARBA00023033"/>
    </source>
</evidence>
<keyword evidence="1 4" id="KW-0560">Oxidoreductase</keyword>
<comment type="caution">
    <text evidence="4">The sequence shown here is derived from an EMBL/GenBank/DDBJ whole genome shotgun (WGS) entry which is preliminary data.</text>
</comment>
<reference evidence="5" key="1">
    <citation type="journal article" date="2019" name="Int. J. Syst. Evol. Microbiol.">
        <title>The Global Catalogue of Microorganisms (GCM) 10K type strain sequencing project: providing services to taxonomists for standard genome sequencing and annotation.</title>
        <authorList>
            <consortium name="The Broad Institute Genomics Platform"/>
            <consortium name="The Broad Institute Genome Sequencing Center for Infectious Disease"/>
            <person name="Wu L."/>
            <person name="Ma J."/>
        </authorList>
    </citation>
    <scope>NUCLEOTIDE SEQUENCE [LARGE SCALE GENOMIC DNA]</scope>
    <source>
        <strain evidence="5">KCTC 42964</strain>
    </source>
</reference>
<keyword evidence="2" id="KW-0503">Monooxygenase</keyword>
<evidence type="ECO:0000313" key="4">
    <source>
        <dbReference type="EMBL" id="MFC3229032.1"/>
    </source>
</evidence>
<name>A0ABV7L337_9PROT</name>
<evidence type="ECO:0000259" key="3">
    <source>
        <dbReference type="Pfam" id="PF00296"/>
    </source>
</evidence>
<dbReference type="EC" id="1.-.-.-" evidence="4"/>
<evidence type="ECO:0000313" key="5">
    <source>
        <dbReference type="Proteomes" id="UP001595528"/>
    </source>
</evidence>
<organism evidence="4 5">
    <name type="scientific">Marinibaculum pumilum</name>
    <dbReference type="NCBI Taxonomy" id="1766165"/>
    <lineage>
        <taxon>Bacteria</taxon>
        <taxon>Pseudomonadati</taxon>
        <taxon>Pseudomonadota</taxon>
        <taxon>Alphaproteobacteria</taxon>
        <taxon>Rhodospirillales</taxon>
        <taxon>Rhodospirillaceae</taxon>
        <taxon>Marinibaculum</taxon>
    </lineage>
</organism>
<dbReference type="RefSeq" id="WP_379902816.1">
    <property type="nucleotide sequence ID" value="NZ_JBHRTR010000029.1"/>
</dbReference>
<dbReference type="Pfam" id="PF00296">
    <property type="entry name" value="Bac_luciferase"/>
    <property type="match status" value="1"/>
</dbReference>
<feature type="domain" description="Luciferase-like" evidence="3">
    <location>
        <begin position="1"/>
        <end position="332"/>
    </location>
</feature>
<dbReference type="EMBL" id="JBHRTR010000029">
    <property type="protein sequence ID" value="MFC3229032.1"/>
    <property type="molecule type" value="Genomic_DNA"/>
</dbReference>
<evidence type="ECO:0000256" key="1">
    <source>
        <dbReference type="ARBA" id="ARBA00023002"/>
    </source>
</evidence>
<dbReference type="Gene3D" id="3.20.20.30">
    <property type="entry name" value="Luciferase-like domain"/>
    <property type="match status" value="1"/>
</dbReference>
<sequence length="419" mass="46622">MRFGVFYELQLPKPWNEGDEHRLFQEALDQIALADRVGIDHAWAVEHHFLDEYSHCSAPEVFLAAAAARTQKIRLGHGIRQVIPNYNHPARTAEGIAALDLVSNGRVDFGIGEGATRLELHGFGIPAKQKRAMSLEAAEQIANMMVMDPYPGYQGESFSMPCRNVLPKPLQKPHPPMWMACTNRDTIRVAASLGLGALAFSFVDPDEAKTWSKIYYDTIKSEDCVPLGHRVNPNIAMVSAFSLHHDRTEAIRRGQENFEFFGFALRALVTRDNVPGRTDLWGDFQRERGDRTGQVLHSAELGNREAGQSPGVGTPADMIGHIREFQEAGVDQVILMQQAGRNPHTEICESIELFGEEVLPTFTAGRDRREAEKAEELAPYVAAAMKRKKVMTPLADDEIPVVRASVQKVEFNRGKTDAA</sequence>
<dbReference type="SUPFAM" id="SSF51679">
    <property type="entry name" value="Bacterial luciferase-like"/>
    <property type="match status" value="1"/>
</dbReference>
<keyword evidence="5" id="KW-1185">Reference proteome</keyword>
<dbReference type="InterPro" id="IPR036661">
    <property type="entry name" value="Luciferase-like_sf"/>
</dbReference>
<gene>
    <name evidence="4" type="ORF">ACFOGJ_17435</name>
</gene>
<dbReference type="Proteomes" id="UP001595528">
    <property type="component" value="Unassembled WGS sequence"/>
</dbReference>
<dbReference type="InterPro" id="IPR050766">
    <property type="entry name" value="Bact_Lucif_Oxidored"/>
</dbReference>
<dbReference type="PANTHER" id="PTHR30137">
    <property type="entry name" value="LUCIFERASE-LIKE MONOOXYGENASE"/>
    <property type="match status" value="1"/>
</dbReference>
<dbReference type="PANTHER" id="PTHR30137:SF8">
    <property type="entry name" value="BLR5498 PROTEIN"/>
    <property type="match status" value="1"/>
</dbReference>
<proteinExistence type="predicted"/>
<protein>
    <submittedName>
        <fullName evidence="4">LLM class flavin-dependent oxidoreductase</fullName>
        <ecNumber evidence="4">1.-.-.-</ecNumber>
    </submittedName>
</protein>